<keyword evidence="1" id="KW-0560">Oxidoreductase</keyword>
<evidence type="ECO:0000313" key="6">
    <source>
        <dbReference type="Proteomes" id="UP000280726"/>
    </source>
</evidence>
<evidence type="ECO:0000256" key="1">
    <source>
        <dbReference type="ARBA" id="ARBA00023002"/>
    </source>
</evidence>
<gene>
    <name evidence="5" type="ORF">EDD32_0610</name>
</gene>
<dbReference type="PANTHER" id="PTHR43333">
    <property type="entry name" value="2-HACID_DH_C DOMAIN-CONTAINING PROTEIN"/>
    <property type="match status" value="1"/>
</dbReference>
<accession>A0A3N5A2W1</accession>
<sequence>MFLARRLLLAGELAPAVAEHLHERPGEPDQPDGTDPGRGPDLELRVLDAAATADDLAWADSFSGVAAPPGLTTAGIRWVHTMAAGVDGMVAALTGSDVVLTRTIGSMPRAIGTHVLAHVLPGLTHVADYRAQQDRHEWRRLEPARVERRRAVVLGTGEIGAGVAEVLRAVGFAVTGLSRSGRDRPGFDRVVALADGAADLVASDLLVLALPLTESTRGLVGPVVLGSLRGAVVVNVGRGATLDPGALRAALDAGSVRRAVLDVVETEPLPAEDWRWDHPGVTLTPHVSGPTEAADIAAELLAVRADLAAGRRPPTTVDLGRGY</sequence>
<organism evidence="5 6">
    <name type="scientific">Georgenia muralis</name>
    <dbReference type="NCBI Taxonomy" id="154117"/>
    <lineage>
        <taxon>Bacteria</taxon>
        <taxon>Bacillati</taxon>
        <taxon>Actinomycetota</taxon>
        <taxon>Actinomycetes</taxon>
        <taxon>Micrococcales</taxon>
        <taxon>Bogoriellaceae</taxon>
        <taxon>Georgenia</taxon>
    </lineage>
</organism>
<name>A0A3N5A2W1_9MICO</name>
<keyword evidence="6" id="KW-1185">Reference proteome</keyword>
<dbReference type="Gene3D" id="3.40.50.720">
    <property type="entry name" value="NAD(P)-binding Rossmann-like Domain"/>
    <property type="match status" value="2"/>
</dbReference>
<dbReference type="InterPro" id="IPR036291">
    <property type="entry name" value="NAD(P)-bd_dom_sf"/>
</dbReference>
<dbReference type="EMBL" id="RKRA01000001">
    <property type="protein sequence ID" value="RPF26181.1"/>
    <property type="molecule type" value="Genomic_DNA"/>
</dbReference>
<dbReference type="AlphaFoldDB" id="A0A3N5A2W1"/>
<dbReference type="Proteomes" id="UP000280726">
    <property type="component" value="Unassembled WGS sequence"/>
</dbReference>
<evidence type="ECO:0000256" key="3">
    <source>
        <dbReference type="SAM" id="MobiDB-lite"/>
    </source>
</evidence>
<feature type="region of interest" description="Disordered" evidence="3">
    <location>
        <begin position="22"/>
        <end position="41"/>
    </location>
</feature>
<keyword evidence="2" id="KW-0520">NAD</keyword>
<dbReference type="Pfam" id="PF02826">
    <property type="entry name" value="2-Hacid_dh_C"/>
    <property type="match status" value="1"/>
</dbReference>
<dbReference type="GO" id="GO:0051287">
    <property type="term" value="F:NAD binding"/>
    <property type="evidence" value="ECO:0007669"/>
    <property type="project" value="InterPro"/>
</dbReference>
<dbReference type="InterPro" id="IPR006140">
    <property type="entry name" value="D-isomer_DH_NAD-bd"/>
</dbReference>
<comment type="caution">
    <text evidence="5">The sequence shown here is derived from an EMBL/GenBank/DDBJ whole genome shotgun (WGS) entry which is preliminary data.</text>
</comment>
<evidence type="ECO:0000259" key="4">
    <source>
        <dbReference type="Pfam" id="PF02826"/>
    </source>
</evidence>
<dbReference type="SUPFAM" id="SSF51735">
    <property type="entry name" value="NAD(P)-binding Rossmann-fold domains"/>
    <property type="match status" value="1"/>
</dbReference>
<protein>
    <submittedName>
        <fullName evidence="5">Phosphoglycerate dehydrogenase-like enzyme</fullName>
    </submittedName>
</protein>
<evidence type="ECO:0000313" key="5">
    <source>
        <dbReference type="EMBL" id="RPF26181.1"/>
    </source>
</evidence>
<dbReference type="RefSeq" id="WP_123914491.1">
    <property type="nucleotide sequence ID" value="NZ_RKRA01000001.1"/>
</dbReference>
<dbReference type="GO" id="GO:0016491">
    <property type="term" value="F:oxidoreductase activity"/>
    <property type="evidence" value="ECO:0007669"/>
    <property type="project" value="UniProtKB-KW"/>
</dbReference>
<feature type="domain" description="D-isomer specific 2-hydroxyacid dehydrogenase NAD-binding" evidence="4">
    <location>
        <begin position="117"/>
        <end position="288"/>
    </location>
</feature>
<proteinExistence type="predicted"/>
<dbReference type="OrthoDB" id="4324715at2"/>
<dbReference type="PANTHER" id="PTHR43333:SF1">
    <property type="entry name" value="D-ISOMER SPECIFIC 2-HYDROXYACID DEHYDROGENASE NAD-BINDING DOMAIN-CONTAINING PROTEIN"/>
    <property type="match status" value="1"/>
</dbReference>
<evidence type="ECO:0000256" key="2">
    <source>
        <dbReference type="ARBA" id="ARBA00023027"/>
    </source>
</evidence>
<reference evidence="5 6" key="1">
    <citation type="submission" date="2018-11" db="EMBL/GenBank/DDBJ databases">
        <title>Sequencing the genomes of 1000 actinobacteria strains.</title>
        <authorList>
            <person name="Klenk H.-P."/>
        </authorList>
    </citation>
    <scope>NUCLEOTIDE SEQUENCE [LARGE SCALE GENOMIC DNA]</scope>
    <source>
        <strain evidence="5 6">DSM 14418</strain>
    </source>
</reference>